<accession>A0A2T0R7M1</accession>
<protein>
    <submittedName>
        <fullName evidence="6">Carbohydrate ABC transporter substrate-binding protein (CUT1 family)</fullName>
    </submittedName>
</protein>
<dbReference type="GO" id="GO:0030313">
    <property type="term" value="C:cell envelope"/>
    <property type="evidence" value="ECO:0007669"/>
    <property type="project" value="UniProtKB-SubCell"/>
</dbReference>
<dbReference type="Gene3D" id="3.40.190.10">
    <property type="entry name" value="Periplasmic binding protein-like II"/>
    <property type="match status" value="1"/>
</dbReference>
<dbReference type="PROSITE" id="PS51318">
    <property type="entry name" value="TAT"/>
    <property type="match status" value="1"/>
</dbReference>
<dbReference type="InterPro" id="IPR006059">
    <property type="entry name" value="SBP"/>
</dbReference>
<evidence type="ECO:0000256" key="1">
    <source>
        <dbReference type="ARBA" id="ARBA00004196"/>
    </source>
</evidence>
<comment type="subcellular location">
    <subcellularLocation>
        <location evidence="1">Cell envelope</location>
    </subcellularLocation>
</comment>
<evidence type="ECO:0000313" key="6">
    <source>
        <dbReference type="EMBL" id="PRY17178.1"/>
    </source>
</evidence>
<sequence length="455" mass="49198">MNLPARSLGRRSVLAGALAGAGALLAGCGSYGVDPGADGETGTVVYWLWESAQLPAYQQCALDFQKLNPDIEIKIEQFGWDDYWNKLFTSFVGNSAPDVFANHTARYGEFAQRGLIVPIDEQVAAAGIDLDAYVAGTADLWVGSDGKRYGLPKDFDAVGLYYNEDMVADAGLSRDDLWNLDWNPDDGGSYEKVIARLTIDRNGKRGDEPGFDKGKIATYGLGLNSSGGYVGQTEWSYLVMTTGWTYMDKKAWGTKFYYDDPRFQQTVSWWRGLIDKGFMPPLSFTEGGSQDQQMQAGRYAMCSEGSWTANTYSTLKGVKIGLAPTPVGPVGHRACMQNSLADSISTSSQVKGAAWKWAAYLGSEAAQSVVAEAGVVMPALKSTNAASKTSLGKTGLDVSAYTDQIDQHTTFPYPAVLQSTEITTTMQSAMDNVMAFNAEPSSLTATNRKLDALFT</sequence>
<dbReference type="Proteomes" id="UP000238083">
    <property type="component" value="Unassembled WGS sequence"/>
</dbReference>
<evidence type="ECO:0000256" key="2">
    <source>
        <dbReference type="ARBA" id="ARBA00008520"/>
    </source>
</evidence>
<gene>
    <name evidence="6" type="ORF">CLV37_102136</name>
</gene>
<dbReference type="Pfam" id="PF01547">
    <property type="entry name" value="SBP_bac_1"/>
    <property type="match status" value="1"/>
</dbReference>
<dbReference type="RefSeq" id="WP_211298403.1">
    <property type="nucleotide sequence ID" value="NZ_PVZF01000002.1"/>
</dbReference>
<dbReference type="InterPro" id="IPR050490">
    <property type="entry name" value="Bact_solute-bd_prot1"/>
</dbReference>
<comment type="similarity">
    <text evidence="2">Belongs to the bacterial solute-binding protein 1 family.</text>
</comment>
<name>A0A2T0R7M1_9ACTN</name>
<proteinExistence type="inferred from homology"/>
<dbReference type="PROSITE" id="PS51257">
    <property type="entry name" value="PROKAR_LIPOPROTEIN"/>
    <property type="match status" value="1"/>
</dbReference>
<keyword evidence="7" id="KW-1185">Reference proteome</keyword>
<dbReference type="CDD" id="cd13585">
    <property type="entry name" value="PBP2_TMBP_like"/>
    <property type="match status" value="1"/>
</dbReference>
<dbReference type="EMBL" id="PVZF01000002">
    <property type="protein sequence ID" value="PRY17178.1"/>
    <property type="molecule type" value="Genomic_DNA"/>
</dbReference>
<reference evidence="6 7" key="1">
    <citation type="submission" date="2018-03" db="EMBL/GenBank/DDBJ databases">
        <title>Genomic Encyclopedia of Archaeal and Bacterial Type Strains, Phase II (KMG-II): from individual species to whole genera.</title>
        <authorList>
            <person name="Goeker M."/>
        </authorList>
    </citation>
    <scope>NUCLEOTIDE SEQUENCE [LARGE SCALE GENOMIC DNA]</scope>
    <source>
        <strain evidence="6 7">DSM 19711</strain>
    </source>
</reference>
<keyword evidence="3" id="KW-0813">Transport</keyword>
<dbReference type="PANTHER" id="PTHR43649:SF31">
    <property type="entry name" value="SN-GLYCEROL-3-PHOSPHATE-BINDING PERIPLASMIC PROTEIN UGPB"/>
    <property type="match status" value="1"/>
</dbReference>
<organism evidence="6 7">
    <name type="scientific">Kineococcus rhizosphaerae</name>
    <dbReference type="NCBI Taxonomy" id="559628"/>
    <lineage>
        <taxon>Bacteria</taxon>
        <taxon>Bacillati</taxon>
        <taxon>Actinomycetota</taxon>
        <taxon>Actinomycetes</taxon>
        <taxon>Kineosporiales</taxon>
        <taxon>Kineosporiaceae</taxon>
        <taxon>Kineococcus</taxon>
    </lineage>
</organism>
<dbReference type="AlphaFoldDB" id="A0A2T0R7M1"/>
<comment type="caution">
    <text evidence="6">The sequence shown here is derived from an EMBL/GenBank/DDBJ whole genome shotgun (WGS) entry which is preliminary data.</text>
</comment>
<evidence type="ECO:0000256" key="3">
    <source>
        <dbReference type="ARBA" id="ARBA00022448"/>
    </source>
</evidence>
<evidence type="ECO:0000313" key="7">
    <source>
        <dbReference type="Proteomes" id="UP000238083"/>
    </source>
</evidence>
<dbReference type="InterPro" id="IPR006311">
    <property type="entry name" value="TAT_signal"/>
</dbReference>
<dbReference type="SUPFAM" id="SSF53850">
    <property type="entry name" value="Periplasmic binding protein-like II"/>
    <property type="match status" value="1"/>
</dbReference>
<dbReference type="PANTHER" id="PTHR43649">
    <property type="entry name" value="ARABINOSE-BINDING PROTEIN-RELATED"/>
    <property type="match status" value="1"/>
</dbReference>
<keyword evidence="4 5" id="KW-0732">Signal</keyword>
<evidence type="ECO:0000256" key="4">
    <source>
        <dbReference type="ARBA" id="ARBA00022729"/>
    </source>
</evidence>
<feature type="signal peptide" evidence="5">
    <location>
        <begin position="1"/>
        <end position="26"/>
    </location>
</feature>
<feature type="chain" id="PRO_5039649154" evidence="5">
    <location>
        <begin position="27"/>
        <end position="455"/>
    </location>
</feature>
<evidence type="ECO:0000256" key="5">
    <source>
        <dbReference type="SAM" id="SignalP"/>
    </source>
</evidence>